<gene>
    <name evidence="7" type="ORF">KQ657_001452</name>
</gene>
<dbReference type="Pfam" id="PF04479">
    <property type="entry name" value="RTA1"/>
    <property type="match status" value="1"/>
</dbReference>
<evidence type="ECO:0000256" key="2">
    <source>
        <dbReference type="ARBA" id="ARBA00009969"/>
    </source>
</evidence>
<feature type="transmembrane region" description="Helical" evidence="6">
    <location>
        <begin position="263"/>
        <end position="290"/>
    </location>
</feature>
<evidence type="ECO:0000313" key="8">
    <source>
        <dbReference type="Proteomes" id="UP000790833"/>
    </source>
</evidence>
<evidence type="ECO:0000313" key="7">
    <source>
        <dbReference type="EMBL" id="KAG7192671.1"/>
    </source>
</evidence>
<evidence type="ECO:0000256" key="1">
    <source>
        <dbReference type="ARBA" id="ARBA00004141"/>
    </source>
</evidence>
<dbReference type="InterPro" id="IPR007568">
    <property type="entry name" value="RTA1"/>
</dbReference>
<proteinExistence type="inferred from homology"/>
<feature type="transmembrane region" description="Helical" evidence="6">
    <location>
        <begin position="136"/>
        <end position="159"/>
    </location>
</feature>
<dbReference type="GO" id="GO:0016020">
    <property type="term" value="C:membrane"/>
    <property type="evidence" value="ECO:0007669"/>
    <property type="project" value="UniProtKB-SubCell"/>
</dbReference>
<feature type="transmembrane region" description="Helical" evidence="6">
    <location>
        <begin position="58"/>
        <end position="81"/>
    </location>
</feature>
<dbReference type="Proteomes" id="UP000790833">
    <property type="component" value="Unassembled WGS sequence"/>
</dbReference>
<feature type="transmembrane region" description="Helical" evidence="6">
    <location>
        <begin position="20"/>
        <end position="37"/>
    </location>
</feature>
<dbReference type="PANTHER" id="PTHR31465:SF1">
    <property type="entry name" value="PROTEIN RTA1-RELATED"/>
    <property type="match status" value="1"/>
</dbReference>
<accession>A0A9P8AHC7</accession>
<keyword evidence="3 6" id="KW-0812">Transmembrane</keyword>
<comment type="subcellular location">
    <subcellularLocation>
        <location evidence="1">Membrane</location>
        <topology evidence="1">Multi-pass membrane protein</topology>
    </subcellularLocation>
</comment>
<feature type="transmembrane region" description="Helical" evidence="6">
    <location>
        <begin position="93"/>
        <end position="116"/>
    </location>
</feature>
<sequence>MTSTSTSSDDVAFTLTYVPKIAPAIVFSVVFGLMFVFQLGHERRFKAKHKDTSTDRDWLRFSIIAHMFKLAMGLEMGGYIARIFINKNPDQTAPYVILTLLTVIAPNSFTVCLILYYGEVIRTNNAQRSCLLPEWWITKMFLFQILFAVVFAISGSVLLTTDTSKYNVARALLIVCFSILLLVLVTVLLVLIHFFIKNSSAVKTLTGKKLEFEIRVKATRYYWKNLTLALIVIFLLLIVRNIYRLAGMIEGYGGQIFQHEVYQYVLDATMIAIAGFTFIACCNIATLAYVRADYNAIFGYDGNYKEFDTASQQA</sequence>
<name>A0A9P8AHC7_9ASCO</name>
<dbReference type="AlphaFoldDB" id="A0A9P8AHC7"/>
<feature type="transmembrane region" description="Helical" evidence="6">
    <location>
        <begin position="225"/>
        <end position="243"/>
    </location>
</feature>
<dbReference type="EMBL" id="JAHMUF010000016">
    <property type="protein sequence ID" value="KAG7192671.1"/>
    <property type="molecule type" value="Genomic_DNA"/>
</dbReference>
<reference evidence="7" key="1">
    <citation type="submission" date="2021-03" db="EMBL/GenBank/DDBJ databases">
        <authorList>
            <person name="Palmer J.M."/>
        </authorList>
    </citation>
    <scope>NUCLEOTIDE SEQUENCE</scope>
    <source>
        <strain evidence="7">ARV_011</strain>
    </source>
</reference>
<feature type="transmembrane region" description="Helical" evidence="6">
    <location>
        <begin position="171"/>
        <end position="196"/>
    </location>
</feature>
<evidence type="ECO:0000256" key="6">
    <source>
        <dbReference type="SAM" id="Phobius"/>
    </source>
</evidence>
<dbReference type="OrthoDB" id="3358017at2759"/>
<dbReference type="GeneID" id="66114826"/>
<dbReference type="PANTHER" id="PTHR31465">
    <property type="entry name" value="PROTEIN RTA1-RELATED"/>
    <property type="match status" value="1"/>
</dbReference>
<organism evidence="7 8">
    <name type="scientific">Scheffersomyces spartinae</name>
    <dbReference type="NCBI Taxonomy" id="45513"/>
    <lineage>
        <taxon>Eukaryota</taxon>
        <taxon>Fungi</taxon>
        <taxon>Dikarya</taxon>
        <taxon>Ascomycota</taxon>
        <taxon>Saccharomycotina</taxon>
        <taxon>Pichiomycetes</taxon>
        <taxon>Debaryomycetaceae</taxon>
        <taxon>Scheffersomyces</taxon>
    </lineage>
</organism>
<keyword evidence="5 6" id="KW-0472">Membrane</keyword>
<protein>
    <submittedName>
        <fullName evidence="7">Uncharacterized protein</fullName>
    </submittedName>
</protein>
<evidence type="ECO:0000256" key="3">
    <source>
        <dbReference type="ARBA" id="ARBA00022692"/>
    </source>
</evidence>
<comment type="caution">
    <text evidence="7">The sequence shown here is derived from an EMBL/GenBank/DDBJ whole genome shotgun (WGS) entry which is preliminary data.</text>
</comment>
<keyword evidence="8" id="KW-1185">Reference proteome</keyword>
<comment type="similarity">
    <text evidence="2">Belongs to the lipid-translocating exporter (LTE) (TC 9.A.26.1) family.</text>
</comment>
<evidence type="ECO:0000256" key="5">
    <source>
        <dbReference type="ARBA" id="ARBA00023136"/>
    </source>
</evidence>
<keyword evidence="4 6" id="KW-1133">Transmembrane helix</keyword>
<evidence type="ECO:0000256" key="4">
    <source>
        <dbReference type="ARBA" id="ARBA00022989"/>
    </source>
</evidence>
<dbReference type="RefSeq" id="XP_043048221.1">
    <property type="nucleotide sequence ID" value="XM_043192249.1"/>
</dbReference>